<gene>
    <name evidence="3" type="ORF">GCM10023210_38710</name>
</gene>
<dbReference type="Pfam" id="PF13298">
    <property type="entry name" value="LigD_N"/>
    <property type="match status" value="1"/>
</dbReference>
<proteinExistence type="predicted"/>
<organism evidence="3 4">
    <name type="scientific">Chryseobacterium ginsengisoli</name>
    <dbReference type="NCBI Taxonomy" id="363853"/>
    <lineage>
        <taxon>Bacteria</taxon>
        <taxon>Pseudomonadati</taxon>
        <taxon>Bacteroidota</taxon>
        <taxon>Flavobacteriia</taxon>
        <taxon>Flavobacteriales</taxon>
        <taxon>Weeksellaceae</taxon>
        <taxon>Chryseobacterium group</taxon>
        <taxon>Chryseobacterium</taxon>
    </lineage>
</organism>
<dbReference type="InterPro" id="IPR014144">
    <property type="entry name" value="LigD_PE_domain"/>
</dbReference>
<evidence type="ECO:0000313" key="3">
    <source>
        <dbReference type="EMBL" id="GAA5100312.1"/>
    </source>
</evidence>
<dbReference type="NCBIfam" id="TIGR02777">
    <property type="entry name" value="LigD_PE_dom"/>
    <property type="match status" value="1"/>
</dbReference>
<accession>A0ABP9MUD9</accession>
<comment type="caution">
    <text evidence="3">The sequence shown here is derived from an EMBL/GenBank/DDBJ whole genome shotgun (WGS) entry which is preliminary data.</text>
</comment>
<feature type="region of interest" description="Disordered" evidence="1">
    <location>
        <begin position="1"/>
        <end position="26"/>
    </location>
</feature>
<dbReference type="PANTHER" id="PTHR39465">
    <property type="entry name" value="DNA LIGASE D, 3'-PHOSPHOESTERASE DOMAIN"/>
    <property type="match status" value="1"/>
</dbReference>
<evidence type="ECO:0000259" key="2">
    <source>
        <dbReference type="Pfam" id="PF13298"/>
    </source>
</evidence>
<reference evidence="4" key="1">
    <citation type="journal article" date="2019" name="Int. J. Syst. Evol. Microbiol.">
        <title>The Global Catalogue of Microorganisms (GCM) 10K type strain sequencing project: providing services to taxonomists for standard genome sequencing and annotation.</title>
        <authorList>
            <consortium name="The Broad Institute Genomics Platform"/>
            <consortium name="The Broad Institute Genome Sequencing Center for Infectious Disease"/>
            <person name="Wu L."/>
            <person name="Ma J."/>
        </authorList>
    </citation>
    <scope>NUCLEOTIDE SEQUENCE [LARGE SCALE GENOMIC DNA]</scope>
    <source>
        <strain evidence="4">JCM 18019</strain>
    </source>
</reference>
<keyword evidence="4" id="KW-1185">Reference proteome</keyword>
<sequence>MALKDYNEKRKFDETSEPKGKTKKSKDQLIFVIQRHAASRLHYDFRLEMEGVLKSWAVPKGPSLDPKDKRLAMMVEDHPYDYKDFEGNIPEGNYGAGQVEVWDSGTYEPLDQNSKLSNEKELLKELKSGSLKFILHGKKLKGEFALVKMKNAENNAWLLIKHKDDFAEEKYDAEENTAKNSQVTKFLEEKKSLKNSKKKS</sequence>
<dbReference type="RefSeq" id="WP_345207716.1">
    <property type="nucleotide sequence ID" value="NZ_BAABHX010000008.1"/>
</dbReference>
<dbReference type="PANTHER" id="PTHR39465:SF1">
    <property type="entry name" value="DNA LIGASE D 3'-PHOSPHOESTERASE DOMAIN-CONTAINING PROTEIN"/>
    <property type="match status" value="1"/>
</dbReference>
<protein>
    <recommendedName>
        <fullName evidence="2">DNA ligase D 3'-phosphoesterase domain-containing protein</fullName>
    </recommendedName>
</protein>
<dbReference type="EMBL" id="BAABHX010000008">
    <property type="protein sequence ID" value="GAA5100312.1"/>
    <property type="molecule type" value="Genomic_DNA"/>
</dbReference>
<feature type="compositionally biased region" description="Basic and acidic residues" evidence="1">
    <location>
        <begin position="1"/>
        <end position="20"/>
    </location>
</feature>
<feature type="domain" description="DNA ligase D 3'-phosphoesterase" evidence="2">
    <location>
        <begin position="34"/>
        <end position="148"/>
    </location>
</feature>
<dbReference type="Proteomes" id="UP001500353">
    <property type="component" value="Unassembled WGS sequence"/>
</dbReference>
<name>A0ABP9MUD9_9FLAO</name>
<evidence type="ECO:0000313" key="4">
    <source>
        <dbReference type="Proteomes" id="UP001500353"/>
    </source>
</evidence>
<evidence type="ECO:0000256" key="1">
    <source>
        <dbReference type="SAM" id="MobiDB-lite"/>
    </source>
</evidence>